<dbReference type="SUPFAM" id="SSF52374">
    <property type="entry name" value="Nucleotidylyl transferase"/>
    <property type="match status" value="1"/>
</dbReference>
<keyword evidence="3 5" id="KW-0067">ATP-binding</keyword>
<dbReference type="EMBL" id="DLUG01000217">
    <property type="protein sequence ID" value="DAB35781.1"/>
    <property type="molecule type" value="Genomic_DNA"/>
</dbReference>
<dbReference type="GO" id="GO:0004818">
    <property type="term" value="F:glutamate-tRNA ligase activity"/>
    <property type="evidence" value="ECO:0007669"/>
    <property type="project" value="TreeGrafter"/>
</dbReference>
<reference evidence="7 8" key="1">
    <citation type="journal article" date="2017" name="Front. Microbiol.">
        <title>Comparative Genomic Analysis of the Class Epsilonproteobacteria and Proposed Reclassification to Epsilonbacteraeota (phyl. nov.).</title>
        <authorList>
            <person name="Waite D.W."/>
            <person name="Vanwonterghem I."/>
            <person name="Rinke C."/>
            <person name="Parks D.H."/>
            <person name="Zhang Y."/>
            <person name="Takai K."/>
            <person name="Sievert S.M."/>
            <person name="Simon J."/>
            <person name="Campbell B.J."/>
            <person name="Hanson T.E."/>
            <person name="Woyke T."/>
            <person name="Klotz M.G."/>
            <person name="Hugenholtz P."/>
        </authorList>
    </citation>
    <scope>NUCLEOTIDE SEQUENCE [LARGE SCALE GENOMIC DNA]</scope>
    <source>
        <strain evidence="7">UBA11420</strain>
    </source>
</reference>
<accession>A0A2D3W328</accession>
<dbReference type="Pfam" id="PF00749">
    <property type="entry name" value="tRNA-synt_1c"/>
    <property type="match status" value="1"/>
</dbReference>
<dbReference type="GO" id="GO:0006424">
    <property type="term" value="P:glutamyl-tRNA aminoacylation"/>
    <property type="evidence" value="ECO:0007669"/>
    <property type="project" value="TreeGrafter"/>
</dbReference>
<keyword evidence="2 5" id="KW-0547">Nucleotide-binding</keyword>
<dbReference type="GO" id="GO:0005829">
    <property type="term" value="C:cytosol"/>
    <property type="evidence" value="ECO:0007669"/>
    <property type="project" value="TreeGrafter"/>
</dbReference>
<evidence type="ECO:0000256" key="3">
    <source>
        <dbReference type="ARBA" id="ARBA00022840"/>
    </source>
</evidence>
<dbReference type="STRING" id="366522.GCA_001548055_01991"/>
<dbReference type="Gene3D" id="3.40.50.620">
    <property type="entry name" value="HUPs"/>
    <property type="match status" value="1"/>
</dbReference>
<dbReference type="AlphaFoldDB" id="A0A2D3W328"/>
<dbReference type="InterPro" id="IPR014729">
    <property type="entry name" value="Rossmann-like_a/b/a_fold"/>
</dbReference>
<sequence length="271" mass="31287">MYRWSFSPMRDLSLNDLRMALLNFISAKQANEPFIVRVDDADKGHGVEDKEHDTLDMLALFGISYTQLYYQSRNFKYHLQFASTLLDQHKAFICFCPENKTPYDGTCENLSSEEVLNNPNPFVVRMKKRTKDEDSFVIMTTDKYPSSLFARACDDMLQGVTTIIDEEAHRSNAPQEEWIRKSLGYDQAMHYAYVPAFQDAKQSVQGLLDEGFIPEAIANYLLMPNRILTLEAMIATCDPQSDLLTSFEMETLRAINREHIQKLDDSRHVKK</sequence>
<evidence type="ECO:0000256" key="5">
    <source>
        <dbReference type="RuleBase" id="RU363037"/>
    </source>
</evidence>
<keyword evidence="1 5" id="KW-0436">Ligase</keyword>
<evidence type="ECO:0000259" key="6">
    <source>
        <dbReference type="Pfam" id="PF00749"/>
    </source>
</evidence>
<organism evidence="7 8">
    <name type="scientific">Sulfurospirillum cavolei</name>
    <dbReference type="NCBI Taxonomy" id="366522"/>
    <lineage>
        <taxon>Bacteria</taxon>
        <taxon>Pseudomonadati</taxon>
        <taxon>Campylobacterota</taxon>
        <taxon>Epsilonproteobacteria</taxon>
        <taxon>Campylobacterales</taxon>
        <taxon>Sulfurospirillaceae</taxon>
        <taxon>Sulfurospirillum</taxon>
    </lineage>
</organism>
<comment type="caution">
    <text evidence="7">The sequence shown here is derived from an EMBL/GenBank/DDBJ whole genome shotgun (WGS) entry which is preliminary data.</text>
</comment>
<dbReference type="Proteomes" id="UP000231638">
    <property type="component" value="Unassembled WGS sequence"/>
</dbReference>
<comment type="similarity">
    <text evidence="5">Belongs to the class-I aminoacyl-tRNA synthetase family.</text>
</comment>
<evidence type="ECO:0000256" key="2">
    <source>
        <dbReference type="ARBA" id="ARBA00022741"/>
    </source>
</evidence>
<proteinExistence type="inferred from homology"/>
<evidence type="ECO:0000256" key="4">
    <source>
        <dbReference type="ARBA" id="ARBA00023146"/>
    </source>
</evidence>
<evidence type="ECO:0000256" key="1">
    <source>
        <dbReference type="ARBA" id="ARBA00022598"/>
    </source>
</evidence>
<keyword evidence="4 5" id="KW-0030">Aminoacyl-tRNA synthetase</keyword>
<dbReference type="InterPro" id="IPR049940">
    <property type="entry name" value="GluQ/Sye"/>
</dbReference>
<dbReference type="InterPro" id="IPR020058">
    <property type="entry name" value="Glu/Gln-tRNA-synth_Ib_cat-dom"/>
</dbReference>
<feature type="domain" description="Glutamyl/glutaminyl-tRNA synthetase class Ib catalytic" evidence="6">
    <location>
        <begin position="12"/>
        <end position="194"/>
    </location>
</feature>
<protein>
    <recommendedName>
        <fullName evidence="6">Glutamyl/glutaminyl-tRNA synthetase class Ib catalytic domain-containing protein</fullName>
    </recommendedName>
</protein>
<gene>
    <name evidence="7" type="ORF">CFH80_08380</name>
</gene>
<evidence type="ECO:0000313" key="8">
    <source>
        <dbReference type="Proteomes" id="UP000231638"/>
    </source>
</evidence>
<dbReference type="GO" id="GO:0005524">
    <property type="term" value="F:ATP binding"/>
    <property type="evidence" value="ECO:0007669"/>
    <property type="project" value="UniProtKB-KW"/>
</dbReference>
<evidence type="ECO:0000313" key="7">
    <source>
        <dbReference type="EMBL" id="DAB35781.1"/>
    </source>
</evidence>
<dbReference type="PANTHER" id="PTHR43311:SF2">
    <property type="entry name" value="GLUTAMATE--TRNA LIGASE, MITOCHONDRIAL-RELATED"/>
    <property type="match status" value="1"/>
</dbReference>
<keyword evidence="5" id="KW-0648">Protein biosynthesis</keyword>
<name>A0A2D3W328_9BACT</name>
<dbReference type="PANTHER" id="PTHR43311">
    <property type="entry name" value="GLUTAMATE--TRNA LIGASE"/>
    <property type="match status" value="1"/>
</dbReference>